<gene>
    <name evidence="1" type="ORF">BJ970_005902</name>
</gene>
<reference evidence="1 2" key="1">
    <citation type="submission" date="2020-08" db="EMBL/GenBank/DDBJ databases">
        <title>Sequencing the genomes of 1000 actinobacteria strains.</title>
        <authorList>
            <person name="Klenk H.-P."/>
        </authorList>
    </citation>
    <scope>NUCLEOTIDE SEQUENCE [LARGE SCALE GENOMIC DNA]</scope>
    <source>
        <strain evidence="1 2">DSM 45584</strain>
    </source>
</reference>
<keyword evidence="2" id="KW-1185">Reference proteome</keyword>
<dbReference type="Proteomes" id="UP000584374">
    <property type="component" value="Unassembled WGS sequence"/>
</dbReference>
<dbReference type="SUPFAM" id="SSF53187">
    <property type="entry name" value="Zn-dependent exopeptidases"/>
    <property type="match status" value="1"/>
</dbReference>
<name>A0A840QJU1_9PSEU</name>
<evidence type="ECO:0000313" key="1">
    <source>
        <dbReference type="EMBL" id="MBB5158303.1"/>
    </source>
</evidence>
<dbReference type="RefSeq" id="WP_221468300.1">
    <property type="nucleotide sequence ID" value="NZ_JACHIW010000002.1"/>
</dbReference>
<evidence type="ECO:0000313" key="2">
    <source>
        <dbReference type="Proteomes" id="UP000584374"/>
    </source>
</evidence>
<dbReference type="AlphaFoldDB" id="A0A840QJU1"/>
<dbReference type="Gene3D" id="3.40.630.10">
    <property type="entry name" value="Zn peptidases"/>
    <property type="match status" value="1"/>
</dbReference>
<organism evidence="1 2">
    <name type="scientific">Saccharopolyspora phatthalungensis</name>
    <dbReference type="NCBI Taxonomy" id="664693"/>
    <lineage>
        <taxon>Bacteria</taxon>
        <taxon>Bacillati</taxon>
        <taxon>Actinomycetota</taxon>
        <taxon>Actinomycetes</taxon>
        <taxon>Pseudonocardiales</taxon>
        <taxon>Pseudonocardiaceae</taxon>
        <taxon>Saccharopolyspora</taxon>
    </lineage>
</organism>
<proteinExistence type="predicted"/>
<accession>A0A840QJU1</accession>
<sequence>MLPGEDPGEVLAGIDAVLRDFNAAGTGARARIAECAPSTGGPSETPTDAPFVRACREALVAAGADGEPGGLTVNCDMTHFRSAGVPALVCGPGLLEVMHAVDEYIAVGELRAAVGKYRGVFTHLLSPGSTWWQ</sequence>
<comment type="caution">
    <text evidence="1">The sequence shown here is derived from an EMBL/GenBank/DDBJ whole genome shotgun (WGS) entry which is preliminary data.</text>
</comment>
<protein>
    <submittedName>
        <fullName evidence="1">Acetylornithine deacetylase/succinyl-diaminopimelate desuccinylase-like protein</fullName>
    </submittedName>
</protein>
<dbReference type="Gene3D" id="3.30.70.360">
    <property type="match status" value="1"/>
</dbReference>
<dbReference type="EMBL" id="JACHIW010000002">
    <property type="protein sequence ID" value="MBB5158303.1"/>
    <property type="molecule type" value="Genomic_DNA"/>
</dbReference>